<comment type="caution">
    <text evidence="3">The sequence shown here is derived from an EMBL/GenBank/DDBJ whole genome shotgun (WGS) entry which is preliminary data.</text>
</comment>
<dbReference type="Gene3D" id="1.10.287.370">
    <property type="match status" value="1"/>
</dbReference>
<evidence type="ECO:0000256" key="1">
    <source>
        <dbReference type="ARBA" id="ARBA00010048"/>
    </source>
</evidence>
<dbReference type="PANTHER" id="PTHR12674:SF2">
    <property type="entry name" value="PREFOLDIN SUBUNIT 5"/>
    <property type="match status" value="1"/>
</dbReference>
<dbReference type="GO" id="GO:1990115">
    <property type="term" value="P:RNA polymerase III assembly"/>
    <property type="evidence" value="ECO:0007669"/>
    <property type="project" value="TreeGrafter"/>
</dbReference>
<dbReference type="NCBIfam" id="TIGR00293">
    <property type="entry name" value="prefoldin subunit alpha"/>
    <property type="match status" value="1"/>
</dbReference>
<dbReference type="Proteomes" id="UP001165120">
    <property type="component" value="Unassembled WGS sequence"/>
</dbReference>
<dbReference type="PANTHER" id="PTHR12674">
    <property type="entry name" value="PREFOLDIN SUBUNIT 5"/>
    <property type="match status" value="1"/>
</dbReference>
<keyword evidence="4" id="KW-1185">Reference proteome</keyword>
<dbReference type="GO" id="GO:0006457">
    <property type="term" value="P:protein folding"/>
    <property type="evidence" value="ECO:0007669"/>
    <property type="project" value="InterPro"/>
</dbReference>
<keyword evidence="2" id="KW-0143">Chaperone</keyword>
<comment type="similarity">
    <text evidence="1">Belongs to the prefoldin subunit alpha family.</text>
</comment>
<evidence type="ECO:0000313" key="4">
    <source>
        <dbReference type="Proteomes" id="UP001165120"/>
    </source>
</evidence>
<dbReference type="InterPro" id="IPR004127">
    <property type="entry name" value="Prefoldin_subunit_alpha"/>
</dbReference>
<dbReference type="EMBL" id="BSXN01000419">
    <property type="protein sequence ID" value="GME68457.1"/>
    <property type="molecule type" value="Genomic_DNA"/>
</dbReference>
<dbReference type="GO" id="GO:0016272">
    <property type="term" value="C:prefoldin complex"/>
    <property type="evidence" value="ECO:0007669"/>
    <property type="project" value="InterPro"/>
</dbReference>
<dbReference type="InterPro" id="IPR009053">
    <property type="entry name" value="Prefoldin"/>
</dbReference>
<organism evidence="3 4">
    <name type="scientific">Candida boidinii</name>
    <name type="common">Yeast</name>
    <dbReference type="NCBI Taxonomy" id="5477"/>
    <lineage>
        <taxon>Eukaryota</taxon>
        <taxon>Fungi</taxon>
        <taxon>Dikarya</taxon>
        <taxon>Ascomycota</taxon>
        <taxon>Saccharomycotina</taxon>
        <taxon>Pichiomycetes</taxon>
        <taxon>Pichiales</taxon>
        <taxon>Pichiaceae</taxon>
        <taxon>Ogataea</taxon>
        <taxon>Ogataea/Candida clade</taxon>
    </lineage>
</organism>
<dbReference type="CDD" id="cd23157">
    <property type="entry name" value="Prefoldin_5"/>
    <property type="match status" value="1"/>
</dbReference>
<dbReference type="AlphaFoldDB" id="A0A9W6SYB9"/>
<dbReference type="Pfam" id="PF02996">
    <property type="entry name" value="Prefoldin"/>
    <property type="match status" value="1"/>
</dbReference>
<name>A0A9W6SYB9_CANBO</name>
<dbReference type="SUPFAM" id="SSF46579">
    <property type="entry name" value="Prefoldin"/>
    <property type="match status" value="1"/>
</dbReference>
<evidence type="ECO:0000313" key="3">
    <source>
        <dbReference type="EMBL" id="GME68457.1"/>
    </source>
</evidence>
<dbReference type="GO" id="GO:0005737">
    <property type="term" value="C:cytoplasm"/>
    <property type="evidence" value="ECO:0007669"/>
    <property type="project" value="TreeGrafter"/>
</dbReference>
<protein>
    <submittedName>
        <fullName evidence="3">Unnamed protein product</fullName>
    </submittedName>
</protein>
<dbReference type="OrthoDB" id="10267474at2759"/>
<proteinExistence type="inferred from homology"/>
<sequence>MSNKIDLTKLEPQQILQFKKEINQELEHLQTSLQALQTAKSRYNECLDNVKTINETGEEKDIFVPLTASLYVPGKIKNSDQFLVDVGTGYFVEKSTKQSKEFFKGRIDKLIQDSEKLNKLVSEKYNLVQRVDMILREKIVQQQRETAAAGAAGGASGSSA</sequence>
<reference evidence="3" key="1">
    <citation type="submission" date="2023-04" db="EMBL/GenBank/DDBJ databases">
        <title>Candida boidinii NBRC 10035.</title>
        <authorList>
            <person name="Ichikawa N."/>
            <person name="Sato H."/>
            <person name="Tonouchi N."/>
        </authorList>
    </citation>
    <scope>NUCLEOTIDE SEQUENCE</scope>
    <source>
        <strain evidence="3">NBRC 10035</strain>
    </source>
</reference>
<dbReference type="GO" id="GO:0051082">
    <property type="term" value="F:unfolded protein binding"/>
    <property type="evidence" value="ECO:0007669"/>
    <property type="project" value="InterPro"/>
</dbReference>
<dbReference type="InterPro" id="IPR011599">
    <property type="entry name" value="PFD_alpha_archaea"/>
</dbReference>
<evidence type="ECO:0000256" key="2">
    <source>
        <dbReference type="ARBA" id="ARBA00023186"/>
    </source>
</evidence>
<gene>
    <name evidence="3" type="ORF">Cboi02_000166800</name>
</gene>
<dbReference type="GO" id="GO:1990114">
    <property type="term" value="P:RNA polymerase II core complex assembly"/>
    <property type="evidence" value="ECO:0007669"/>
    <property type="project" value="TreeGrafter"/>
</dbReference>
<dbReference type="FunFam" id="1.10.287.370:FF:000004">
    <property type="entry name" value="Probable prefoldin subunit 5"/>
    <property type="match status" value="1"/>
</dbReference>
<accession>A0A9W6SYB9</accession>
<dbReference type="GO" id="GO:1990113">
    <property type="term" value="P:RNA polymerase I assembly"/>
    <property type="evidence" value="ECO:0007669"/>
    <property type="project" value="TreeGrafter"/>
</dbReference>